<organism evidence="1 2">
    <name type="scientific">Mobiluncus mulieris</name>
    <dbReference type="NCBI Taxonomy" id="2052"/>
    <lineage>
        <taxon>Bacteria</taxon>
        <taxon>Bacillati</taxon>
        <taxon>Actinomycetota</taxon>
        <taxon>Actinomycetes</taxon>
        <taxon>Actinomycetales</taxon>
        <taxon>Actinomycetaceae</taxon>
        <taxon>Mobiluncus</taxon>
    </lineage>
</organism>
<dbReference type="EMBL" id="JABCUV010000004">
    <property type="protein sequence ID" value="NMW93097.1"/>
    <property type="molecule type" value="Genomic_DNA"/>
</dbReference>
<dbReference type="AlphaFoldDB" id="A0A848RM86"/>
<evidence type="ECO:0000313" key="2">
    <source>
        <dbReference type="Proteomes" id="UP000582487"/>
    </source>
</evidence>
<accession>A0A848RM86</accession>
<dbReference type="RefSeq" id="WP_139041985.1">
    <property type="nucleotide sequence ID" value="NZ_JABCUT010000013.1"/>
</dbReference>
<dbReference type="InterPro" id="IPR050900">
    <property type="entry name" value="Transposase_IS3/IS150/IS904"/>
</dbReference>
<evidence type="ECO:0008006" key="3">
    <source>
        <dbReference type="Google" id="ProtNLM"/>
    </source>
</evidence>
<dbReference type="Proteomes" id="UP000582487">
    <property type="component" value="Unassembled WGS sequence"/>
</dbReference>
<evidence type="ECO:0000313" key="1">
    <source>
        <dbReference type="EMBL" id="NMW93097.1"/>
    </source>
</evidence>
<name>A0A848RM86_9ACTO</name>
<comment type="caution">
    <text evidence="1">The sequence shown here is derived from an EMBL/GenBank/DDBJ whole genome shotgun (WGS) entry which is preliminary data.</text>
</comment>
<dbReference type="PANTHER" id="PTHR46889">
    <property type="entry name" value="TRANSPOSASE INSF FOR INSERTION SEQUENCE IS3B-RELATED"/>
    <property type="match status" value="1"/>
</dbReference>
<reference evidence="1 2" key="1">
    <citation type="submission" date="2020-04" db="EMBL/GenBank/DDBJ databases">
        <title>Antimicrobial susceptibility and clonality of vaginal-derived multi-drug resistant Mobiluncus isolates in China.</title>
        <authorList>
            <person name="Zhang X."/>
        </authorList>
    </citation>
    <scope>NUCLEOTIDE SEQUENCE [LARGE SCALE GENOMIC DNA]</scope>
    <source>
        <strain evidence="1 2">7</strain>
    </source>
</reference>
<protein>
    <recommendedName>
        <fullName evidence="3">IS3 family transposase</fullName>
    </recommendedName>
</protein>
<proteinExistence type="predicted"/>
<gene>
    <name evidence="1" type="ORF">HHJ74_05215</name>
</gene>
<dbReference type="PANTHER" id="PTHR46889:SF4">
    <property type="entry name" value="TRANSPOSASE INSO FOR INSERTION SEQUENCE ELEMENT IS911B-RELATED"/>
    <property type="match status" value="1"/>
</dbReference>
<sequence>MARQKANFEIVRMARLLGVSRSGYYAWAHRKAQGLSKGARSQAVLDERVRVFHAASDGVYGAPRITADLHVRRRASTPLR</sequence>